<dbReference type="InterPro" id="IPR001164">
    <property type="entry name" value="ArfGAP_dom"/>
</dbReference>
<evidence type="ECO:0000256" key="3">
    <source>
        <dbReference type="ARBA" id="ARBA00022771"/>
    </source>
</evidence>
<keyword evidence="4" id="KW-0862">Zinc</keyword>
<dbReference type="PROSITE" id="PS50115">
    <property type="entry name" value="ARFGAP"/>
    <property type="match status" value="1"/>
</dbReference>
<evidence type="ECO:0000259" key="7">
    <source>
        <dbReference type="PROSITE" id="PS50115"/>
    </source>
</evidence>
<reference evidence="8 9" key="1">
    <citation type="submission" date="2024-04" db="EMBL/GenBank/DDBJ databases">
        <title>Tritrichomonas musculus Genome.</title>
        <authorList>
            <person name="Alves-Ferreira E."/>
            <person name="Grigg M."/>
            <person name="Lorenzi H."/>
            <person name="Galac M."/>
        </authorList>
    </citation>
    <scope>NUCLEOTIDE SEQUENCE [LARGE SCALE GENOMIC DNA]</scope>
    <source>
        <strain evidence="8 9">EAF2021</strain>
    </source>
</reference>
<dbReference type="PANTHER" id="PTHR45686:SF4">
    <property type="entry name" value="ADP-RIBOSYLATION FACTOR GTPASE ACTIVATING PROTEIN 3, ISOFORM H"/>
    <property type="match status" value="1"/>
</dbReference>
<dbReference type="SUPFAM" id="SSF57863">
    <property type="entry name" value="ArfGap/RecO-like zinc finger"/>
    <property type="match status" value="1"/>
</dbReference>
<dbReference type="Gene3D" id="1.10.220.150">
    <property type="entry name" value="Arf GTPase activating protein"/>
    <property type="match status" value="1"/>
</dbReference>
<comment type="caution">
    <text evidence="8">The sequence shown here is derived from an EMBL/GenBank/DDBJ whole genome shotgun (WGS) entry which is preliminary data.</text>
</comment>
<feature type="compositionally biased region" description="Basic residues" evidence="6">
    <location>
        <begin position="196"/>
        <end position="208"/>
    </location>
</feature>
<keyword evidence="2" id="KW-0479">Metal-binding</keyword>
<dbReference type="SMART" id="SM00105">
    <property type="entry name" value="ArfGap"/>
    <property type="match status" value="1"/>
</dbReference>
<feature type="compositionally biased region" description="Acidic residues" evidence="6">
    <location>
        <begin position="218"/>
        <end position="229"/>
    </location>
</feature>
<dbReference type="EMBL" id="JAPFFF010000058">
    <property type="protein sequence ID" value="KAK8837643.1"/>
    <property type="molecule type" value="Genomic_DNA"/>
</dbReference>
<dbReference type="PRINTS" id="PR00405">
    <property type="entry name" value="REVINTRACTNG"/>
</dbReference>
<accession>A0ABR2GUM9</accession>
<evidence type="ECO:0000313" key="8">
    <source>
        <dbReference type="EMBL" id="KAK8837643.1"/>
    </source>
</evidence>
<keyword evidence="9" id="KW-1185">Reference proteome</keyword>
<keyword evidence="3 5" id="KW-0863">Zinc-finger</keyword>
<proteinExistence type="predicted"/>
<sequence>MSDNKEELRKLQKRPENQRCIDCGSKNPTWASVTYGIWICLECAGKHRSLGVHLSFVRSLELDSWNESQINIMRHGGNQRARDYFKSIGISSLPIAQKYKSRGAHQYAAKLYAECGETLSKPAPIPEPEFESENQNQQQNDSQPMRRSESSPPEQIRNADSQSQNTDEDDNNQSSSNFVRRIQQPQGVESPSTYRHNLRPKPAQKKTIVKLSNKSFDDLLDEDDFDNEPEQVSPVQSPPPQRQRVVYESYSNVPKLDDDDDDNSYSNSQNNYGNRQSYGYQPKNDAPQNQSFSDTFKAVVDATKNVASAIESAITPIASATWEKSKEFSQSLISMLNSEKK</sequence>
<feature type="compositionally biased region" description="Polar residues" evidence="6">
    <location>
        <begin position="150"/>
        <end position="165"/>
    </location>
</feature>
<evidence type="ECO:0000256" key="4">
    <source>
        <dbReference type="ARBA" id="ARBA00022833"/>
    </source>
</evidence>
<dbReference type="CDD" id="cd08830">
    <property type="entry name" value="ArfGap_ArfGap1"/>
    <property type="match status" value="1"/>
</dbReference>
<gene>
    <name evidence="8" type="ORF">M9Y10_036175</name>
</gene>
<dbReference type="Proteomes" id="UP001470230">
    <property type="component" value="Unassembled WGS sequence"/>
</dbReference>
<evidence type="ECO:0000256" key="6">
    <source>
        <dbReference type="SAM" id="MobiDB-lite"/>
    </source>
</evidence>
<dbReference type="InterPro" id="IPR037278">
    <property type="entry name" value="ARFGAP/RecO"/>
</dbReference>
<organism evidence="8 9">
    <name type="scientific">Tritrichomonas musculus</name>
    <dbReference type="NCBI Taxonomy" id="1915356"/>
    <lineage>
        <taxon>Eukaryota</taxon>
        <taxon>Metamonada</taxon>
        <taxon>Parabasalia</taxon>
        <taxon>Tritrichomonadida</taxon>
        <taxon>Tritrichomonadidae</taxon>
        <taxon>Tritrichomonas</taxon>
    </lineage>
</organism>
<dbReference type="PANTHER" id="PTHR45686">
    <property type="entry name" value="ADP-RIBOSYLATION FACTOR GTPASE ACTIVATING PROTEIN 3, ISOFORM H-RELATED"/>
    <property type="match status" value="1"/>
</dbReference>
<evidence type="ECO:0000313" key="9">
    <source>
        <dbReference type="Proteomes" id="UP001470230"/>
    </source>
</evidence>
<dbReference type="InterPro" id="IPR038508">
    <property type="entry name" value="ArfGAP_dom_sf"/>
</dbReference>
<feature type="compositionally biased region" description="Polar residues" evidence="6">
    <location>
        <begin position="172"/>
        <end position="195"/>
    </location>
</feature>
<keyword evidence="1" id="KW-0343">GTPase activation</keyword>
<evidence type="ECO:0000256" key="2">
    <source>
        <dbReference type="ARBA" id="ARBA00022723"/>
    </source>
</evidence>
<dbReference type="Pfam" id="PF01412">
    <property type="entry name" value="ArfGap"/>
    <property type="match status" value="1"/>
</dbReference>
<evidence type="ECO:0000256" key="5">
    <source>
        <dbReference type="PROSITE-ProRule" id="PRU00288"/>
    </source>
</evidence>
<protein>
    <submittedName>
        <fullName evidence="8">GTPase-activating protein 8</fullName>
    </submittedName>
</protein>
<name>A0ABR2GUM9_9EUKA</name>
<feature type="region of interest" description="Disordered" evidence="6">
    <location>
        <begin position="120"/>
        <end position="292"/>
    </location>
</feature>
<evidence type="ECO:0000256" key="1">
    <source>
        <dbReference type="ARBA" id="ARBA00022468"/>
    </source>
</evidence>
<feature type="compositionally biased region" description="Low complexity" evidence="6">
    <location>
        <begin position="264"/>
        <end position="278"/>
    </location>
</feature>
<feature type="domain" description="Arf-GAP" evidence="7">
    <location>
        <begin position="5"/>
        <end position="87"/>
    </location>
</feature>